<gene>
    <name evidence="4" type="ORF">GCM10007884_44330</name>
    <name evidence="5" type="ORF">GGR33_000354</name>
</gene>
<dbReference type="InterPro" id="IPR050855">
    <property type="entry name" value="NDM-1-like"/>
</dbReference>
<organism evidence="5 6">
    <name type="scientific">Methylobacterium brachythecii</name>
    <dbReference type="NCBI Taxonomy" id="1176177"/>
    <lineage>
        <taxon>Bacteria</taxon>
        <taxon>Pseudomonadati</taxon>
        <taxon>Pseudomonadota</taxon>
        <taxon>Alphaproteobacteria</taxon>
        <taxon>Hyphomicrobiales</taxon>
        <taxon>Methylobacteriaceae</taxon>
        <taxon>Methylobacterium</taxon>
    </lineage>
</organism>
<dbReference type="InterPro" id="IPR036866">
    <property type="entry name" value="RibonucZ/Hydroxyglut_hydro"/>
</dbReference>
<keyword evidence="2" id="KW-0732">Signal</keyword>
<sequence length="320" mass="34301">MSGINRREWLALGLAAATLPVIPGAAEAAVLKYALNPVVIAPGVWTIYGLPEPITAKNGGAIANITIFDTSEGTVLIDAGPSHRYGEALKAKAVELTGKPVVRVYLTHYHTDHVLGATAFDSGTVSAGKTLTADLKTIGNDLTNAMYRVAGDWMRGTDVPQPGREVSEGVEAVGNRSFRLMPLAGHTSEDLCLYEESTGLLFPGDLVFLDRAATTPDAKIDTWRSSLERLKGIGHKLLVPGHGPVEPGARGIEQTQRWLDTIEAQIGDGFERGLDITELMAVPLPDWTNGIAVAKYEYARSVMHLMPGLEATRLPQTDRA</sequence>
<comment type="caution">
    <text evidence="5">The sequence shown here is derived from an EMBL/GenBank/DDBJ whole genome shotgun (WGS) entry which is preliminary data.</text>
</comment>
<evidence type="ECO:0000313" key="5">
    <source>
        <dbReference type="EMBL" id="MBB3900874.1"/>
    </source>
</evidence>
<comment type="similarity">
    <text evidence="1">Belongs to the metallo-beta-lactamase superfamily. Class-B beta-lactamase family.</text>
</comment>
<feature type="domain" description="Metallo-beta-lactamase" evidence="3">
    <location>
        <begin position="62"/>
        <end position="242"/>
    </location>
</feature>
<dbReference type="Proteomes" id="UP000517759">
    <property type="component" value="Unassembled WGS sequence"/>
</dbReference>
<evidence type="ECO:0000313" key="7">
    <source>
        <dbReference type="Proteomes" id="UP001156881"/>
    </source>
</evidence>
<evidence type="ECO:0000313" key="6">
    <source>
        <dbReference type="Proteomes" id="UP000517759"/>
    </source>
</evidence>
<evidence type="ECO:0000259" key="3">
    <source>
        <dbReference type="SMART" id="SM00849"/>
    </source>
</evidence>
<dbReference type="EMBL" id="JACIDN010000001">
    <property type="protein sequence ID" value="MBB3900874.1"/>
    <property type="molecule type" value="Genomic_DNA"/>
</dbReference>
<reference evidence="4" key="1">
    <citation type="journal article" date="2014" name="Int. J. Syst. Evol. Microbiol.">
        <title>Complete genome of a new Firmicutes species belonging to the dominant human colonic microbiota ('Ruminococcus bicirculans') reveals two chromosomes and a selective capacity to utilize plant glucans.</title>
        <authorList>
            <consortium name="NISC Comparative Sequencing Program"/>
            <person name="Wegmann U."/>
            <person name="Louis P."/>
            <person name="Goesmann A."/>
            <person name="Henrissat B."/>
            <person name="Duncan S.H."/>
            <person name="Flint H.J."/>
        </authorList>
    </citation>
    <scope>NUCLEOTIDE SEQUENCE</scope>
    <source>
        <strain evidence="4">NBRC 107710</strain>
    </source>
</reference>
<dbReference type="NCBIfam" id="TIGR04558">
    <property type="entry name" value="SoxH_rel_PQQ_1"/>
    <property type="match status" value="1"/>
</dbReference>
<reference evidence="7" key="2">
    <citation type="journal article" date="2019" name="Int. J. Syst. Evol. Microbiol.">
        <title>The Global Catalogue of Microorganisms (GCM) 10K type strain sequencing project: providing services to taxonomists for standard genome sequencing and annotation.</title>
        <authorList>
            <consortium name="The Broad Institute Genomics Platform"/>
            <consortium name="The Broad Institute Genome Sequencing Center for Infectious Disease"/>
            <person name="Wu L."/>
            <person name="Ma J."/>
        </authorList>
    </citation>
    <scope>NUCLEOTIDE SEQUENCE [LARGE SCALE GENOMIC DNA]</scope>
    <source>
        <strain evidence="7">NBRC 107710</strain>
    </source>
</reference>
<dbReference type="EMBL" id="BSPG01000042">
    <property type="protein sequence ID" value="GLS46439.1"/>
    <property type="molecule type" value="Genomic_DNA"/>
</dbReference>
<dbReference type="Pfam" id="PF00753">
    <property type="entry name" value="Lactamase_B"/>
    <property type="match status" value="1"/>
</dbReference>
<dbReference type="GO" id="GO:0016787">
    <property type="term" value="F:hydrolase activity"/>
    <property type="evidence" value="ECO:0007669"/>
    <property type="project" value="UniProtKB-KW"/>
</dbReference>
<dbReference type="SUPFAM" id="SSF56281">
    <property type="entry name" value="Metallo-hydrolase/oxidoreductase"/>
    <property type="match status" value="1"/>
</dbReference>
<dbReference type="InterPro" id="IPR030811">
    <property type="entry name" value="SoxH-rel_PQQ_1"/>
</dbReference>
<dbReference type="CDD" id="cd16282">
    <property type="entry name" value="metallo-hydrolase-like_MBL-fold"/>
    <property type="match status" value="1"/>
</dbReference>
<dbReference type="PANTHER" id="PTHR42951:SF4">
    <property type="entry name" value="ACYL-COENZYME A THIOESTERASE MBLAC2"/>
    <property type="match status" value="1"/>
</dbReference>
<reference evidence="4" key="4">
    <citation type="submission" date="2023-01" db="EMBL/GenBank/DDBJ databases">
        <title>Draft genome sequence of Methylobacterium brachythecii strain NBRC 107710.</title>
        <authorList>
            <person name="Sun Q."/>
            <person name="Mori K."/>
        </authorList>
    </citation>
    <scope>NUCLEOTIDE SEQUENCE</scope>
    <source>
        <strain evidence="4">NBRC 107710</strain>
    </source>
</reference>
<protein>
    <submittedName>
        <fullName evidence="4">MBL fold metallo-hydrolase</fullName>
    </submittedName>
    <submittedName>
        <fullName evidence="5">Quinoprotein relay system zinc metallohydrolase 1</fullName>
    </submittedName>
</protein>
<feature type="chain" id="PRO_5030627418" evidence="2">
    <location>
        <begin position="29"/>
        <end position="320"/>
    </location>
</feature>
<dbReference type="Gene3D" id="3.60.15.10">
    <property type="entry name" value="Ribonuclease Z/Hydroxyacylglutathione hydrolase-like"/>
    <property type="match status" value="1"/>
</dbReference>
<dbReference type="SMART" id="SM00849">
    <property type="entry name" value="Lactamase_B"/>
    <property type="match status" value="1"/>
</dbReference>
<dbReference type="InterPro" id="IPR001279">
    <property type="entry name" value="Metallo-B-lactamas"/>
</dbReference>
<dbReference type="PROSITE" id="PS51318">
    <property type="entry name" value="TAT"/>
    <property type="match status" value="1"/>
</dbReference>
<dbReference type="GO" id="GO:0017001">
    <property type="term" value="P:antibiotic catabolic process"/>
    <property type="evidence" value="ECO:0007669"/>
    <property type="project" value="UniProtKB-ARBA"/>
</dbReference>
<name>A0A7W6F549_9HYPH</name>
<feature type="signal peptide" evidence="2">
    <location>
        <begin position="1"/>
        <end position="28"/>
    </location>
</feature>
<proteinExistence type="inferred from homology"/>
<accession>A0A7W6F549</accession>
<keyword evidence="5" id="KW-0378">Hydrolase</keyword>
<evidence type="ECO:0000256" key="1">
    <source>
        <dbReference type="ARBA" id="ARBA00005250"/>
    </source>
</evidence>
<evidence type="ECO:0000313" key="4">
    <source>
        <dbReference type="EMBL" id="GLS46439.1"/>
    </source>
</evidence>
<keyword evidence="7" id="KW-1185">Reference proteome</keyword>
<reference evidence="5 6" key="3">
    <citation type="submission" date="2020-08" db="EMBL/GenBank/DDBJ databases">
        <title>Genomic Encyclopedia of Type Strains, Phase IV (KMG-IV): sequencing the most valuable type-strain genomes for metagenomic binning, comparative biology and taxonomic classification.</title>
        <authorList>
            <person name="Goeker M."/>
        </authorList>
    </citation>
    <scope>NUCLEOTIDE SEQUENCE [LARGE SCALE GENOMIC DNA]</scope>
    <source>
        <strain evidence="5 6">DSM 24105</strain>
    </source>
</reference>
<dbReference type="InterPro" id="IPR006311">
    <property type="entry name" value="TAT_signal"/>
</dbReference>
<dbReference type="PANTHER" id="PTHR42951">
    <property type="entry name" value="METALLO-BETA-LACTAMASE DOMAIN-CONTAINING"/>
    <property type="match status" value="1"/>
</dbReference>
<evidence type="ECO:0000256" key="2">
    <source>
        <dbReference type="SAM" id="SignalP"/>
    </source>
</evidence>
<dbReference type="AlphaFoldDB" id="A0A7W6F549"/>
<dbReference type="Proteomes" id="UP001156881">
    <property type="component" value="Unassembled WGS sequence"/>
</dbReference>
<dbReference type="RefSeq" id="WP_246412718.1">
    <property type="nucleotide sequence ID" value="NZ_BSPG01000042.1"/>
</dbReference>